<dbReference type="Proteomes" id="UP000077469">
    <property type="component" value="Chromosome"/>
</dbReference>
<keyword evidence="5 9" id="KW-0479">Metal-binding</keyword>
<evidence type="ECO:0000256" key="2">
    <source>
        <dbReference type="ARBA" id="ARBA00008290"/>
    </source>
</evidence>
<evidence type="ECO:0000256" key="7">
    <source>
        <dbReference type="ARBA" id="ARBA00022833"/>
    </source>
</evidence>
<dbReference type="GO" id="GO:0008237">
    <property type="term" value="F:metallopeptidase activity"/>
    <property type="evidence" value="ECO:0007669"/>
    <property type="project" value="UniProtKB-KW"/>
</dbReference>
<dbReference type="RefSeq" id="WP_031505495.1">
    <property type="nucleotide sequence ID" value="NC_022795.1"/>
</dbReference>
<reference evidence="11 12" key="1">
    <citation type="submission" date="2014-01" db="EMBL/GenBank/DDBJ databases">
        <title>Genome sequencing of Thermotog hypogea.</title>
        <authorList>
            <person name="Zhang X."/>
            <person name="Alvare G."/>
            <person name="Fristensky B."/>
            <person name="Chen L."/>
            <person name="Suen T."/>
            <person name="Chen Q."/>
            <person name="Ma K."/>
        </authorList>
    </citation>
    <scope>NUCLEOTIDE SEQUENCE [LARGE SCALE GENOMIC DNA]</scope>
    <source>
        <strain evidence="11 12">DSM 11164</strain>
    </source>
</reference>
<dbReference type="AlphaFoldDB" id="A0A0X1KRA6"/>
<keyword evidence="6 9" id="KW-0378">Hydrolase</keyword>
<keyword evidence="7 9" id="KW-0862">Zinc</keyword>
<dbReference type="PANTHER" id="PTHR28570">
    <property type="entry name" value="ASPARTYL AMINOPEPTIDASE"/>
    <property type="match status" value="1"/>
</dbReference>
<dbReference type="PaxDb" id="1123384-AJ81_05890"/>
<evidence type="ECO:0000256" key="8">
    <source>
        <dbReference type="ARBA" id="ARBA00023049"/>
    </source>
</evidence>
<dbReference type="PATRIC" id="fig|1123384.7.peg.1180"/>
<dbReference type="Pfam" id="PF02127">
    <property type="entry name" value="Peptidase_M18"/>
    <property type="match status" value="1"/>
</dbReference>
<evidence type="ECO:0000256" key="5">
    <source>
        <dbReference type="ARBA" id="ARBA00022723"/>
    </source>
</evidence>
<evidence type="ECO:0000256" key="1">
    <source>
        <dbReference type="ARBA" id="ARBA00001947"/>
    </source>
</evidence>
<protein>
    <recommendedName>
        <fullName evidence="10">M18 family aminopeptidase</fullName>
        <ecNumber evidence="10">3.4.11.-</ecNumber>
    </recommendedName>
</protein>
<dbReference type="SUPFAM" id="SSF53187">
    <property type="entry name" value="Zn-dependent exopeptidases"/>
    <property type="match status" value="1"/>
</dbReference>
<evidence type="ECO:0000256" key="9">
    <source>
        <dbReference type="RuleBase" id="RU004386"/>
    </source>
</evidence>
<keyword evidence="8 9" id="KW-0482">Metalloprotease</keyword>
<evidence type="ECO:0000256" key="4">
    <source>
        <dbReference type="ARBA" id="ARBA00022670"/>
    </source>
</evidence>
<comment type="similarity">
    <text evidence="2 9">Belongs to the peptidase M18 family.</text>
</comment>
<keyword evidence="12" id="KW-1185">Reference proteome</keyword>
<evidence type="ECO:0000313" key="12">
    <source>
        <dbReference type="Proteomes" id="UP000077469"/>
    </source>
</evidence>
<keyword evidence="4 9" id="KW-0645">Protease</keyword>
<evidence type="ECO:0000256" key="10">
    <source>
        <dbReference type="RuleBase" id="RU004387"/>
    </source>
</evidence>
<dbReference type="Gene3D" id="2.30.250.10">
    <property type="entry name" value="Aminopeptidase i, Domain 2"/>
    <property type="match status" value="1"/>
</dbReference>
<evidence type="ECO:0000313" key="11">
    <source>
        <dbReference type="EMBL" id="AJC73802.1"/>
    </source>
</evidence>
<dbReference type="GO" id="GO:0006508">
    <property type="term" value="P:proteolysis"/>
    <property type="evidence" value="ECO:0007669"/>
    <property type="project" value="UniProtKB-KW"/>
</dbReference>
<accession>A0A0X1KRA6</accession>
<evidence type="ECO:0000256" key="3">
    <source>
        <dbReference type="ARBA" id="ARBA00022438"/>
    </source>
</evidence>
<dbReference type="NCBIfam" id="NF002600">
    <property type="entry name" value="PRK02256.1"/>
    <property type="match status" value="1"/>
</dbReference>
<sequence length="451" mass="49921">MKFKMKNVWRTHDRAEIEQFSRQYADFMNTARTERMVIWEAEKMLKEAGFVDIEHFDGTQDKVYAVNRAKSLVAVRLVGKLQDGLNLVVAHIDSPRLDLKPQPIFEEENVALARTHYYGGVKKYQWFSLPLELHGFVVKANGEVVEIHLGQCGEDPVFVIPDLLPHLDKEDGLVSQKFDAEKLSVILGTIPLAGQEKEAVKIHVLKILKERYGIEEEDFVSAEFQLVPALKARSVGLDESLLGAYGHDDRVYGYTALRALIEAEGAKRSCGVILFDREEIGSEGNAAAKASFYVLFLKKILKVQGCTDTSLGIDELFAKTNVISADVCPGVDPMFKDVHDVQNAAKLGYGVGLVRYTGSRGKSGASEAHAEFVAKVRKVLNEEKIAWQVATLGKVDRGGGGTVAKFLAEKGACVLDMGPALLGMHSPFELVSKADLFETYRAYKALLEKLE</sequence>
<comment type="cofactor">
    <cofactor evidence="1 10">
        <name>Zn(2+)</name>
        <dbReference type="ChEBI" id="CHEBI:29105"/>
    </cofactor>
</comment>
<dbReference type="GO" id="GO:0008270">
    <property type="term" value="F:zinc ion binding"/>
    <property type="evidence" value="ECO:0007669"/>
    <property type="project" value="InterPro"/>
</dbReference>
<dbReference type="SUPFAM" id="SSF101821">
    <property type="entry name" value="Aminopeptidase/glucanase lid domain"/>
    <property type="match status" value="1"/>
</dbReference>
<keyword evidence="3 9" id="KW-0031">Aminopeptidase</keyword>
<organism evidence="11 12">
    <name type="scientific">Pseudothermotoga hypogea DSM 11164 = NBRC 106472</name>
    <dbReference type="NCBI Taxonomy" id="1123384"/>
    <lineage>
        <taxon>Bacteria</taxon>
        <taxon>Thermotogati</taxon>
        <taxon>Thermotogota</taxon>
        <taxon>Thermotogae</taxon>
        <taxon>Thermotogales</taxon>
        <taxon>Thermotogaceae</taxon>
        <taxon>Pseudothermotoga</taxon>
    </lineage>
</organism>
<dbReference type="PANTHER" id="PTHR28570:SF2">
    <property type="entry name" value="M18 FAMILY AMINOPEPTIDASE 1-RELATED"/>
    <property type="match status" value="1"/>
</dbReference>
<dbReference type="PRINTS" id="PR00932">
    <property type="entry name" value="AMINO1PTASE"/>
</dbReference>
<dbReference type="Gene3D" id="3.40.630.10">
    <property type="entry name" value="Zn peptidases"/>
    <property type="match status" value="1"/>
</dbReference>
<dbReference type="KEGG" id="phy:AJ81_05890"/>
<dbReference type="GO" id="GO:0004177">
    <property type="term" value="F:aminopeptidase activity"/>
    <property type="evidence" value="ECO:0007669"/>
    <property type="project" value="UniProtKB-KW"/>
</dbReference>
<proteinExistence type="inferred from homology"/>
<dbReference type="GO" id="GO:0005737">
    <property type="term" value="C:cytoplasm"/>
    <property type="evidence" value="ECO:0007669"/>
    <property type="project" value="UniProtKB-ARBA"/>
</dbReference>
<name>A0A0X1KRA6_9THEM</name>
<evidence type="ECO:0000256" key="6">
    <source>
        <dbReference type="ARBA" id="ARBA00022801"/>
    </source>
</evidence>
<gene>
    <name evidence="11" type="ORF">AJ81_05890</name>
</gene>
<dbReference type="EC" id="3.4.11.-" evidence="10"/>
<dbReference type="InterPro" id="IPR023358">
    <property type="entry name" value="Peptidase_M18_dom2"/>
</dbReference>
<dbReference type="InterPro" id="IPR001948">
    <property type="entry name" value="Peptidase_M18"/>
</dbReference>
<dbReference type="EMBL" id="CP007141">
    <property type="protein sequence ID" value="AJC73802.1"/>
    <property type="molecule type" value="Genomic_DNA"/>
</dbReference>